<evidence type="ECO:0000313" key="3">
    <source>
        <dbReference type="Proteomes" id="UP000001746"/>
    </source>
</evidence>
<reference evidence="2 3" key="1">
    <citation type="journal article" date="2009" name="Stand. Genomic Sci.">
        <title>Complete genome sequence of Halomicrobium mukohataei type strain (arg-2).</title>
        <authorList>
            <person name="Tindall B.J."/>
            <person name="Schneider S."/>
            <person name="Lapidus A."/>
            <person name="Copeland A."/>
            <person name="Glavina Del Rio T."/>
            <person name="Nolan M."/>
            <person name="Lucas S."/>
            <person name="Chen F."/>
            <person name="Tice H."/>
            <person name="Cheng J.F."/>
            <person name="Saunders E."/>
            <person name="Bruce D."/>
            <person name="Goodwin L."/>
            <person name="Pitluck S."/>
            <person name="Mikhailova N."/>
            <person name="Pati A."/>
            <person name="Ivanova N."/>
            <person name="Mavrommatis K."/>
            <person name="Chen A."/>
            <person name="Palaniappan K."/>
            <person name="Chain P."/>
            <person name="Land M."/>
            <person name="Hauser L."/>
            <person name="Chang Y.J."/>
            <person name="Jeffries C.D."/>
            <person name="Brettin T."/>
            <person name="Han C."/>
            <person name="Rohde M."/>
            <person name="Goker M."/>
            <person name="Bristow J."/>
            <person name="Eisen J.A."/>
            <person name="Markowitz V."/>
            <person name="Hugenholtz P."/>
            <person name="Klenk H.P."/>
            <person name="Kyrpides N.C."/>
            <person name="Detter J.C."/>
        </authorList>
    </citation>
    <scope>NUCLEOTIDE SEQUENCE [LARGE SCALE GENOMIC DNA]</scope>
    <source>
        <strain evidence="3">ATCC 700874 / DSM 12286 / JCM 9738 / NCIMB 13541</strain>
    </source>
</reference>
<dbReference type="GeneID" id="68216594"/>
<sequence>MHLRYYAEADTDVDHRQTVELLESIADRHAIAVEIVQVEPQRAPPEDFSGTVEHRTLAEAWDDFTYNPALQQGLGEPPSSCYDGPEDLVGNVGIVVDGDLVWATRFWGTHHGWGPVDPEETAIGFLEAVEERGVTAIDERLPPEAQFLEES</sequence>
<dbReference type="Pfam" id="PF26193">
    <property type="entry name" value="DUF8045"/>
    <property type="match status" value="1"/>
</dbReference>
<dbReference type="AlphaFoldDB" id="C7P3C7"/>
<accession>C7P3C7</accession>
<dbReference type="RefSeq" id="WP_015762444.1">
    <property type="nucleotide sequence ID" value="NC_013202.1"/>
</dbReference>
<name>C7P3C7_HALMD</name>
<dbReference type="eggNOG" id="arCOG09172">
    <property type="taxonomic scope" value="Archaea"/>
</dbReference>
<dbReference type="InterPro" id="IPR058358">
    <property type="entry name" value="DUF8045"/>
</dbReference>
<proteinExistence type="predicted"/>
<keyword evidence="3" id="KW-1185">Reference proteome</keyword>
<protein>
    <recommendedName>
        <fullName evidence="1">DUF8045 domain-containing protein</fullName>
    </recommendedName>
</protein>
<dbReference type="OrthoDB" id="190808at2157"/>
<evidence type="ECO:0000259" key="1">
    <source>
        <dbReference type="Pfam" id="PF26193"/>
    </source>
</evidence>
<dbReference type="Proteomes" id="UP000001746">
    <property type="component" value="Chromosome"/>
</dbReference>
<dbReference type="EMBL" id="CP001688">
    <property type="protein sequence ID" value="ACV47599.1"/>
    <property type="molecule type" value="Genomic_DNA"/>
</dbReference>
<dbReference type="KEGG" id="hmu:Hmuk_1484"/>
<evidence type="ECO:0000313" key="2">
    <source>
        <dbReference type="EMBL" id="ACV47599.1"/>
    </source>
</evidence>
<organism evidence="2 3">
    <name type="scientific">Halomicrobium mukohataei (strain ATCC 700874 / DSM 12286 / JCM 9738 / NCIMB 13541)</name>
    <name type="common">Haloarcula mukohataei</name>
    <dbReference type="NCBI Taxonomy" id="485914"/>
    <lineage>
        <taxon>Archaea</taxon>
        <taxon>Methanobacteriati</taxon>
        <taxon>Methanobacteriota</taxon>
        <taxon>Stenosarchaea group</taxon>
        <taxon>Halobacteria</taxon>
        <taxon>Halobacteriales</taxon>
        <taxon>Haloarculaceae</taxon>
        <taxon>Halomicrobium</taxon>
    </lineage>
</organism>
<gene>
    <name evidence="2" type="ordered locus">Hmuk_1484</name>
</gene>
<dbReference type="STRING" id="485914.Hmuk_1484"/>
<dbReference type="HOGENOM" id="CLU_1727191_0_0_2"/>
<feature type="domain" description="DUF8045" evidence="1">
    <location>
        <begin position="3"/>
        <end position="130"/>
    </location>
</feature>